<dbReference type="CDD" id="cd16936">
    <property type="entry name" value="HATPase_RsbW-like"/>
    <property type="match status" value="1"/>
</dbReference>
<dbReference type="AlphaFoldDB" id="A0ABD5E3N6"/>
<reference evidence="5" key="1">
    <citation type="submission" date="2023-07" db="EMBL/GenBank/DDBJ databases">
        <title>30 novel species of actinomycetes from the DSMZ collection.</title>
        <authorList>
            <person name="Nouioui I."/>
        </authorList>
    </citation>
    <scope>NUCLEOTIDE SEQUENCE [LARGE SCALE GENOMIC DNA]</scope>
    <source>
        <strain evidence="5">DSM 41982</strain>
    </source>
</reference>
<dbReference type="InterPro" id="IPR003594">
    <property type="entry name" value="HATPase_dom"/>
</dbReference>
<dbReference type="RefSeq" id="WP_043256763.1">
    <property type="nucleotide sequence ID" value="NZ_JAVRER010000006.1"/>
</dbReference>
<keyword evidence="4" id="KW-0067">ATP-binding</keyword>
<keyword evidence="1" id="KW-0723">Serine/threonine-protein kinase</keyword>
<protein>
    <submittedName>
        <fullName evidence="4">ATP-binding protein</fullName>
    </submittedName>
</protein>
<keyword evidence="1" id="KW-0418">Kinase</keyword>
<feature type="domain" description="Histidine kinase/HSP90-like ATPase" evidence="3">
    <location>
        <begin position="15"/>
        <end position="122"/>
    </location>
</feature>
<keyword evidence="1" id="KW-0808">Transferase</keyword>
<dbReference type="InterPro" id="IPR036890">
    <property type="entry name" value="HATPase_C_sf"/>
</dbReference>
<dbReference type="GO" id="GO:0004674">
    <property type="term" value="F:protein serine/threonine kinase activity"/>
    <property type="evidence" value="ECO:0007669"/>
    <property type="project" value="UniProtKB-KW"/>
</dbReference>
<dbReference type="EMBL" id="JAVRER010000006">
    <property type="protein sequence ID" value="MDT0414900.1"/>
    <property type="molecule type" value="Genomic_DNA"/>
</dbReference>
<dbReference type="InterPro" id="IPR050267">
    <property type="entry name" value="Anti-sigma-factor_SerPK"/>
</dbReference>
<proteinExistence type="predicted"/>
<dbReference type="Gene3D" id="3.30.565.10">
    <property type="entry name" value="Histidine kinase-like ATPase, C-terminal domain"/>
    <property type="match status" value="1"/>
</dbReference>
<dbReference type="GO" id="GO:0005524">
    <property type="term" value="F:ATP binding"/>
    <property type="evidence" value="ECO:0007669"/>
    <property type="project" value="UniProtKB-KW"/>
</dbReference>
<dbReference type="SUPFAM" id="SSF55874">
    <property type="entry name" value="ATPase domain of HSP90 chaperone/DNA topoisomerase II/histidine kinase"/>
    <property type="match status" value="1"/>
</dbReference>
<evidence type="ECO:0000256" key="1">
    <source>
        <dbReference type="ARBA" id="ARBA00022527"/>
    </source>
</evidence>
<evidence type="ECO:0000313" key="4">
    <source>
        <dbReference type="EMBL" id="MDT0414900.1"/>
    </source>
</evidence>
<organism evidence="4 5">
    <name type="scientific">Streptomyces evansiae</name>
    <dbReference type="NCBI Taxonomy" id="3075535"/>
    <lineage>
        <taxon>Bacteria</taxon>
        <taxon>Bacillati</taxon>
        <taxon>Actinomycetota</taxon>
        <taxon>Actinomycetes</taxon>
        <taxon>Kitasatosporales</taxon>
        <taxon>Streptomycetaceae</taxon>
        <taxon>Streptomyces</taxon>
    </lineage>
</organism>
<feature type="compositionally biased region" description="Low complexity" evidence="2">
    <location>
        <begin position="156"/>
        <end position="167"/>
    </location>
</feature>
<evidence type="ECO:0000313" key="5">
    <source>
        <dbReference type="Proteomes" id="UP001183607"/>
    </source>
</evidence>
<dbReference type="PANTHER" id="PTHR35526">
    <property type="entry name" value="ANTI-SIGMA-F FACTOR RSBW-RELATED"/>
    <property type="match status" value="1"/>
</dbReference>
<dbReference type="PANTHER" id="PTHR35526:SF3">
    <property type="entry name" value="ANTI-SIGMA-F FACTOR RSBW"/>
    <property type="match status" value="1"/>
</dbReference>
<keyword evidence="4" id="KW-0547">Nucleotide-binding</keyword>
<dbReference type="Pfam" id="PF13581">
    <property type="entry name" value="HATPase_c_2"/>
    <property type="match status" value="1"/>
</dbReference>
<evidence type="ECO:0000256" key="2">
    <source>
        <dbReference type="SAM" id="MobiDB-lite"/>
    </source>
</evidence>
<comment type="caution">
    <text evidence="4">The sequence shown here is derived from an EMBL/GenBank/DDBJ whole genome shotgun (WGS) entry which is preliminary data.</text>
</comment>
<feature type="region of interest" description="Disordered" evidence="2">
    <location>
        <begin position="133"/>
        <end position="175"/>
    </location>
</feature>
<name>A0ABD5E3N6_9ACTN</name>
<accession>A0ABD5E3N6</accession>
<evidence type="ECO:0000259" key="3">
    <source>
        <dbReference type="Pfam" id="PF13581"/>
    </source>
</evidence>
<gene>
    <name evidence="4" type="ORF">RM574_05300</name>
</gene>
<sequence length="175" mass="18989">MAGVVNRRYHLACEPTRERLSQMRRIAAAHLRHWGLDLQVAPVCAALDELLRNVVEHAGTDDGRCALELRWSGRQLTVSVSDPDPRLPRLHSASTGGLGRVAALSDSWGTCATEDGGKVVWFTRRVADAQRVPLPQPVPDALAPEEQPLPVPLPVPQEGEPAPAEQPLRAAAEAR</sequence>
<dbReference type="Proteomes" id="UP001183607">
    <property type="component" value="Unassembled WGS sequence"/>
</dbReference>